<dbReference type="Pfam" id="PF08486">
    <property type="entry name" value="SpoIID"/>
    <property type="match status" value="1"/>
</dbReference>
<evidence type="ECO:0000313" key="3">
    <source>
        <dbReference type="Proteomes" id="UP000198828"/>
    </source>
</evidence>
<dbReference type="PANTHER" id="PTHR30032:SF4">
    <property type="entry name" value="AMIDASE ENHANCER"/>
    <property type="match status" value="1"/>
</dbReference>
<keyword evidence="3" id="KW-1185">Reference proteome</keyword>
<dbReference type="InterPro" id="IPR013693">
    <property type="entry name" value="SpoIID/LytB_N"/>
</dbReference>
<protein>
    <submittedName>
        <fullName evidence="2">Stage II sporulation protein D</fullName>
    </submittedName>
</protein>
<dbReference type="PANTHER" id="PTHR30032">
    <property type="entry name" value="N-ACETYLMURAMOYL-L-ALANINE AMIDASE-RELATED"/>
    <property type="match status" value="1"/>
</dbReference>
<dbReference type="InterPro" id="IPR013486">
    <property type="entry name" value="SpoIID/LytB"/>
</dbReference>
<dbReference type="GO" id="GO:0030435">
    <property type="term" value="P:sporulation resulting in formation of a cellular spore"/>
    <property type="evidence" value="ECO:0007669"/>
    <property type="project" value="InterPro"/>
</dbReference>
<accession>A0A1H3DTB3</accession>
<proteinExistence type="predicted"/>
<evidence type="ECO:0000313" key="2">
    <source>
        <dbReference type="EMBL" id="SDX69645.1"/>
    </source>
</evidence>
<reference evidence="2 3" key="1">
    <citation type="submission" date="2016-10" db="EMBL/GenBank/DDBJ databases">
        <authorList>
            <person name="de Groot N.N."/>
        </authorList>
    </citation>
    <scope>NUCLEOTIDE SEQUENCE [LARGE SCALE GENOMIC DNA]</scope>
    <source>
        <strain evidence="2 3">DSM 23310</strain>
    </source>
</reference>
<dbReference type="GO" id="GO:0030288">
    <property type="term" value="C:outer membrane-bounded periplasmic space"/>
    <property type="evidence" value="ECO:0007669"/>
    <property type="project" value="TreeGrafter"/>
</dbReference>
<dbReference type="NCBIfam" id="TIGR02669">
    <property type="entry name" value="SpoIID_LytB"/>
    <property type="match status" value="1"/>
</dbReference>
<feature type="domain" description="Sporulation stage II protein D amidase enhancer LytB N-terminal" evidence="1">
    <location>
        <begin position="134"/>
        <end position="223"/>
    </location>
</feature>
<dbReference type="OrthoDB" id="9794671at2"/>
<dbReference type="Proteomes" id="UP000198828">
    <property type="component" value="Unassembled WGS sequence"/>
</dbReference>
<dbReference type="RefSeq" id="WP_093754652.1">
    <property type="nucleotide sequence ID" value="NZ_FNNG01000016.1"/>
</dbReference>
<organism evidence="2 3">
    <name type="scientific">Tepidimicrobium xylanilyticum</name>
    <dbReference type="NCBI Taxonomy" id="1123352"/>
    <lineage>
        <taxon>Bacteria</taxon>
        <taxon>Bacillati</taxon>
        <taxon>Bacillota</taxon>
        <taxon>Tissierellia</taxon>
        <taxon>Tissierellales</taxon>
        <taxon>Tepidimicrobiaceae</taxon>
        <taxon>Tepidimicrobium</taxon>
    </lineage>
</organism>
<dbReference type="EMBL" id="FNNG01000016">
    <property type="protein sequence ID" value="SDX69645.1"/>
    <property type="molecule type" value="Genomic_DNA"/>
</dbReference>
<sequence length="457" mass="51334">MKRLFVFLVLVILIVGILNSDYIYANSMENSFIAIRLTSPIKSNSYVNLYGEEGFLIYNKGDLIGYLDYFEGENVRVAVLEKDIIGIFDMEGNLLFSYNQEEELILTSGKSNERKVRVEDNFYRDFIQFKIIDGNLIVINYIDLENYLYGVVPREMPASFEMEALKAQAIASRTYALKNRSKHIAHGYDLCDNTHCQVYGGMDGEQENTNRAVDMTRGMIITYAGNIIDALYHSNSGGITEASSEAWGYNHPYLTSVDDKYSIDAPNGTWSYKMTTDEINSKLKDYGINVGNILDIKITETSSSGRVTKLKIVGTSGERTLSKGEIREVLGLNEIKSNLFTIKKGSYEEVNSNVYAIDSKSSTPQLVDLNNVKVIDSSFERRSSRGITSRFINRDGIVGNDSSVSQQVNSFIIEGKGYGHGVGMSQWGAKKMAELGYSYEDILKHYYSGIDITINNR</sequence>
<dbReference type="AlphaFoldDB" id="A0A1H3DTB3"/>
<dbReference type="InterPro" id="IPR051922">
    <property type="entry name" value="Bact_Sporulation_Assoc"/>
</dbReference>
<evidence type="ECO:0000259" key="1">
    <source>
        <dbReference type="Pfam" id="PF08486"/>
    </source>
</evidence>
<name>A0A1H3DTB3_9FIRM</name>
<gene>
    <name evidence="2" type="ORF">SAMN05660923_02763</name>
</gene>